<dbReference type="Pfam" id="PF13646">
    <property type="entry name" value="HEAT_2"/>
    <property type="match status" value="1"/>
</dbReference>
<dbReference type="SUPFAM" id="SSF48371">
    <property type="entry name" value="ARM repeat"/>
    <property type="match status" value="1"/>
</dbReference>
<reference evidence="1 2" key="1">
    <citation type="submission" date="2019-03" db="EMBL/GenBank/DDBJ databases">
        <title>Genome sequence of Sphingomonas sp. 17J27-24.</title>
        <authorList>
            <person name="Kim M."/>
            <person name="Maeng S."/>
            <person name="Sathiyaraj S."/>
        </authorList>
    </citation>
    <scope>NUCLEOTIDE SEQUENCE [LARGE SCALE GENOMIC DNA]</scope>
    <source>
        <strain evidence="1 2">17J27-24</strain>
    </source>
</reference>
<dbReference type="InterPro" id="IPR011989">
    <property type="entry name" value="ARM-like"/>
</dbReference>
<dbReference type="InterPro" id="IPR004155">
    <property type="entry name" value="PBS_lyase_HEAT"/>
</dbReference>
<keyword evidence="2" id="KW-1185">Reference proteome</keyword>
<sequence>MVTGSGDPLLDWLFARPGQDRPGPAGDCFTDEAEWLAAGRSLPDTGGRLASLLREHPDPVTRSAAALALGLLGETDARRELIEALSDAPLVAMEAAAALAAVGDREAVEPLCAALRSASANVRANAVAALGRIGGRRAEDCIEMVIADPDPMVRAAAADARGRSPNR</sequence>
<accession>A0A4Y8ZNT0</accession>
<name>A0A4Y8ZNT0_9SPHN</name>
<dbReference type="PANTHER" id="PTHR12697">
    <property type="entry name" value="PBS LYASE HEAT-LIKE PROTEIN"/>
    <property type="match status" value="1"/>
</dbReference>
<proteinExistence type="predicted"/>
<dbReference type="InterPro" id="IPR016024">
    <property type="entry name" value="ARM-type_fold"/>
</dbReference>
<dbReference type="Proteomes" id="UP000298213">
    <property type="component" value="Unassembled WGS sequence"/>
</dbReference>
<organism evidence="1 2">
    <name type="scientific">Sphingomonas parva</name>
    <dbReference type="NCBI Taxonomy" id="2555898"/>
    <lineage>
        <taxon>Bacteria</taxon>
        <taxon>Pseudomonadati</taxon>
        <taxon>Pseudomonadota</taxon>
        <taxon>Alphaproteobacteria</taxon>
        <taxon>Sphingomonadales</taxon>
        <taxon>Sphingomonadaceae</taxon>
        <taxon>Sphingomonas</taxon>
    </lineage>
</organism>
<evidence type="ECO:0000313" key="1">
    <source>
        <dbReference type="EMBL" id="TFI56932.1"/>
    </source>
</evidence>
<protein>
    <recommendedName>
        <fullName evidence="3">HEAT repeat domain-containing protein</fullName>
    </recommendedName>
</protein>
<gene>
    <name evidence="1" type="ORF">E2493_17555</name>
</gene>
<comment type="caution">
    <text evidence="1">The sequence shown here is derived from an EMBL/GenBank/DDBJ whole genome shotgun (WGS) entry which is preliminary data.</text>
</comment>
<dbReference type="AlphaFoldDB" id="A0A4Y8ZNT0"/>
<dbReference type="Gene3D" id="1.25.10.10">
    <property type="entry name" value="Leucine-rich Repeat Variant"/>
    <property type="match status" value="1"/>
</dbReference>
<dbReference type="EMBL" id="SPDV01000045">
    <property type="protein sequence ID" value="TFI56932.1"/>
    <property type="molecule type" value="Genomic_DNA"/>
</dbReference>
<dbReference type="Pfam" id="PF03130">
    <property type="entry name" value="HEAT_PBS"/>
    <property type="match status" value="1"/>
</dbReference>
<evidence type="ECO:0008006" key="3">
    <source>
        <dbReference type="Google" id="ProtNLM"/>
    </source>
</evidence>
<dbReference type="SMART" id="SM00567">
    <property type="entry name" value="EZ_HEAT"/>
    <property type="match status" value="3"/>
</dbReference>
<evidence type="ECO:0000313" key="2">
    <source>
        <dbReference type="Proteomes" id="UP000298213"/>
    </source>
</evidence>
<dbReference type="PANTHER" id="PTHR12697:SF5">
    <property type="entry name" value="DEOXYHYPUSINE HYDROXYLASE"/>
    <property type="match status" value="1"/>
</dbReference>
<dbReference type="GO" id="GO:0016491">
    <property type="term" value="F:oxidoreductase activity"/>
    <property type="evidence" value="ECO:0007669"/>
    <property type="project" value="TreeGrafter"/>
</dbReference>